<proteinExistence type="predicted"/>
<comment type="caution">
    <text evidence="1">The sequence shown here is derived from an EMBL/GenBank/DDBJ whole genome shotgun (WGS) entry which is preliminary data.</text>
</comment>
<protein>
    <submittedName>
        <fullName evidence="1">Uncharacterized protein</fullName>
    </submittedName>
</protein>
<evidence type="ECO:0000313" key="1">
    <source>
        <dbReference type="EMBL" id="GEN73921.1"/>
    </source>
</evidence>
<name>A0A511YFF5_9FLAO</name>
<organism evidence="1 2">
    <name type="scientific">Chryseobacterium lathyri</name>
    <dbReference type="NCBI Taxonomy" id="395933"/>
    <lineage>
        <taxon>Bacteria</taxon>
        <taxon>Pseudomonadati</taxon>
        <taxon>Bacteroidota</taxon>
        <taxon>Flavobacteriia</taxon>
        <taxon>Flavobacteriales</taxon>
        <taxon>Weeksellaceae</taxon>
        <taxon>Chryseobacterium group</taxon>
        <taxon>Chryseobacterium</taxon>
    </lineage>
</organism>
<reference evidence="1 2" key="1">
    <citation type="submission" date="2019-07" db="EMBL/GenBank/DDBJ databases">
        <title>Whole genome shotgun sequence of Chryseobacterium lathyri NBRC 105250.</title>
        <authorList>
            <person name="Hosoyama A."/>
            <person name="Uohara A."/>
            <person name="Ohji S."/>
            <person name="Ichikawa N."/>
        </authorList>
    </citation>
    <scope>NUCLEOTIDE SEQUENCE [LARGE SCALE GENOMIC DNA]</scope>
    <source>
        <strain evidence="1 2">NBRC 105250</strain>
    </source>
</reference>
<accession>A0A511YFF5</accession>
<gene>
    <name evidence="1" type="ORF">CLA01_39930</name>
</gene>
<dbReference type="Proteomes" id="UP000321150">
    <property type="component" value="Unassembled WGS sequence"/>
</dbReference>
<dbReference type="RefSeq" id="WP_146897231.1">
    <property type="nucleotide sequence ID" value="NZ_BJYI01000022.1"/>
</dbReference>
<sequence length="136" mass="16369">MLKYFKNDFNVIPVWTLFAPNPISNDYYIVYRDYYSDNTISDLKVFQNNFTVILHERFEKATLTMIFNILRGNKKNLNINDEQFLSEKPEYRKLKYILKKHNLSKGVSRRQFLIIDMNKSRKTGIFKPIIISNIKY</sequence>
<dbReference type="AlphaFoldDB" id="A0A511YFF5"/>
<dbReference type="EMBL" id="BJYI01000022">
    <property type="protein sequence ID" value="GEN73921.1"/>
    <property type="molecule type" value="Genomic_DNA"/>
</dbReference>
<dbReference type="OrthoDB" id="8565707at2"/>
<evidence type="ECO:0000313" key="2">
    <source>
        <dbReference type="Proteomes" id="UP000321150"/>
    </source>
</evidence>